<accession>A0ABM1SMH0</accession>
<evidence type="ECO:0000256" key="2">
    <source>
        <dbReference type="ARBA" id="ARBA00022483"/>
    </source>
</evidence>
<keyword evidence="5" id="KW-0800">Toxin</keyword>
<dbReference type="RefSeq" id="XP_022244826.1">
    <property type="nucleotide sequence ID" value="XM_022389118.1"/>
</dbReference>
<dbReference type="GeneID" id="106462000"/>
<comment type="subunit">
    <text evidence="10">Homotetramer in membranes.</text>
</comment>
<keyword evidence="4" id="KW-0677">Repeat</keyword>
<evidence type="ECO:0000313" key="14">
    <source>
        <dbReference type="RefSeq" id="XP_022244826.1"/>
    </source>
</evidence>
<name>A0ABM1SMH0_LIMPO</name>
<dbReference type="InterPro" id="IPR036770">
    <property type="entry name" value="Ankyrin_rpt-contain_sf"/>
</dbReference>
<evidence type="ECO:0000256" key="11">
    <source>
        <dbReference type="ARBA" id="ARBA00049811"/>
    </source>
</evidence>
<evidence type="ECO:0000256" key="10">
    <source>
        <dbReference type="ARBA" id="ARBA00049715"/>
    </source>
</evidence>
<protein>
    <recommendedName>
        <fullName evidence="11">Alpha-latrotoxin</fullName>
    </recommendedName>
</protein>
<evidence type="ECO:0000256" key="1">
    <source>
        <dbReference type="ARBA" id="ARBA00004175"/>
    </source>
</evidence>
<reference evidence="14" key="1">
    <citation type="submission" date="2025-08" db="UniProtKB">
        <authorList>
            <consortium name="RefSeq"/>
        </authorList>
    </citation>
    <scope>IDENTIFICATION</scope>
    <source>
        <tissue evidence="14">Muscle</tissue>
    </source>
</reference>
<keyword evidence="5" id="KW-0638">Presynaptic neurotoxin</keyword>
<keyword evidence="7" id="KW-0472">Membrane</keyword>
<evidence type="ECO:0000256" key="9">
    <source>
        <dbReference type="ARBA" id="ARBA00049657"/>
    </source>
</evidence>
<sequence length="697" mass="80355">MDSVEADIHGKRELYHAVLECNAANVRKLLDEGVSPHFVKEDRESLLHVLACHRPLVDEKPNKEFDKCRQEIVFMLTDAGAGTEIRDNANHTPLFYALEGKDHTLCDVLLQCGADMHALDEGGITLVEEVYRLYQVDRSSKEDIELLQVFEKYFPGIWRAVSLGSIEDVRRLINLWCKTDLHRDGKSLRDLALESGHEEVIGLIINIEFSMRLVHHVLAGNVIGVRHMLTNHRNKLQLDLRNLSVRGAPILYFVLQKNDAEMVRLFVDHGCRIYALMRDKDDYEMPVLFVALQEDMPLSVIQALLPEGRSIRLEELLSKLLYRGKSVLEVAVLNSVKPEVFDLLVSRGGPTLVSDRNQDNYTVRDQALKMGKNAYAKIIDKHVNQWIKYPKNFPEKRKILALRGYDHLLDVCHENGPILDEDPSLSIFAQKITVYQNQIAKLADAVERGDPTDFSQLCKFERSSDLLEPNICWDGRPKGDGLPLLHRAVLHNHELIVNAILLHKPSEQSIDSLFDQYHRTALHYAYGMTEAGPIRRKLLDHGCSEHMLDKNGMEPIDFAEVRGAPLMEALLNRLREKAYQTPEPNPWAVSKEMFLYHAPREQHQPKWLVPRTFPPHHKHLHYGLFHHKRFYHSIVNLPFYLYHSWLRPACHACSLHYQPVAYEPVVEDEIDDGEIEEEYGERWNQKYDLNPARCSIL</sequence>
<keyword evidence="13" id="KW-1185">Reference proteome</keyword>
<dbReference type="SMART" id="SM00248">
    <property type="entry name" value="ANK"/>
    <property type="match status" value="9"/>
</dbReference>
<dbReference type="Gene3D" id="1.25.40.20">
    <property type="entry name" value="Ankyrin repeat-containing domain"/>
    <property type="match status" value="3"/>
</dbReference>
<keyword evidence="5" id="KW-0528">Neurotoxin</keyword>
<dbReference type="SUPFAM" id="SSF48403">
    <property type="entry name" value="Ankyrin repeat"/>
    <property type="match status" value="2"/>
</dbReference>
<evidence type="ECO:0000256" key="6">
    <source>
        <dbReference type="ARBA" id="ARBA00023043"/>
    </source>
</evidence>
<proteinExistence type="inferred from homology"/>
<evidence type="ECO:0000256" key="8">
    <source>
        <dbReference type="ARBA" id="ARBA00023298"/>
    </source>
</evidence>
<keyword evidence="8" id="KW-1053">Target membrane</keyword>
<evidence type="ECO:0000256" key="5">
    <source>
        <dbReference type="ARBA" id="ARBA00023028"/>
    </source>
</evidence>
<evidence type="ECO:0000256" key="4">
    <source>
        <dbReference type="ARBA" id="ARBA00022737"/>
    </source>
</evidence>
<evidence type="ECO:0000313" key="13">
    <source>
        <dbReference type="Proteomes" id="UP000694941"/>
    </source>
</evidence>
<keyword evidence="3" id="KW-1052">Target cell membrane</keyword>
<evidence type="ECO:0000256" key="3">
    <source>
        <dbReference type="ARBA" id="ARBA00022537"/>
    </source>
</evidence>
<dbReference type="PANTHER" id="PTHR24198">
    <property type="entry name" value="ANKYRIN REPEAT AND PROTEIN KINASE DOMAIN-CONTAINING PROTEIN"/>
    <property type="match status" value="1"/>
</dbReference>
<dbReference type="PROSITE" id="PS50088">
    <property type="entry name" value="ANK_REPEAT"/>
    <property type="match status" value="1"/>
</dbReference>
<keyword evidence="6 12" id="KW-0040">ANK repeat</keyword>
<comment type="subcellular location">
    <subcellularLocation>
        <location evidence="1">Target cell membrane</location>
    </subcellularLocation>
</comment>
<evidence type="ECO:0000256" key="7">
    <source>
        <dbReference type="ARBA" id="ARBA00023136"/>
    </source>
</evidence>
<gene>
    <name evidence="14" type="primary">LOC106462000</name>
</gene>
<dbReference type="PANTHER" id="PTHR24198:SF165">
    <property type="entry name" value="ANKYRIN REPEAT-CONTAINING PROTEIN-RELATED"/>
    <property type="match status" value="1"/>
</dbReference>
<feature type="repeat" description="ANK" evidence="12">
    <location>
        <begin position="89"/>
        <end position="121"/>
    </location>
</feature>
<organism evidence="13 14">
    <name type="scientific">Limulus polyphemus</name>
    <name type="common">Atlantic horseshoe crab</name>
    <dbReference type="NCBI Taxonomy" id="6850"/>
    <lineage>
        <taxon>Eukaryota</taxon>
        <taxon>Metazoa</taxon>
        <taxon>Ecdysozoa</taxon>
        <taxon>Arthropoda</taxon>
        <taxon>Chelicerata</taxon>
        <taxon>Merostomata</taxon>
        <taxon>Xiphosura</taxon>
        <taxon>Limulidae</taxon>
        <taxon>Limulus</taxon>
    </lineage>
</organism>
<dbReference type="InterPro" id="IPR002110">
    <property type="entry name" value="Ankyrin_rpt"/>
</dbReference>
<comment type="similarity">
    <text evidence="9">Belongs to the cationic peptide 01 (latrotoxin) family. 03 (alpha-latrotoxin) subfamily.</text>
</comment>
<evidence type="ECO:0000256" key="12">
    <source>
        <dbReference type="PROSITE-ProRule" id="PRU00023"/>
    </source>
</evidence>
<keyword evidence="2" id="KW-0268">Exocytosis</keyword>
<dbReference type="Proteomes" id="UP000694941">
    <property type="component" value="Unplaced"/>
</dbReference>